<accession>A0A1G4AMS3</accession>
<dbReference type="EMBL" id="MJBS01000256">
    <property type="protein sequence ID" value="OHE90464.1"/>
    <property type="molecule type" value="Genomic_DNA"/>
</dbReference>
<dbReference type="OrthoDB" id="4853439at2759"/>
<gene>
    <name evidence="2" type="ORF">CORC01_14230</name>
</gene>
<sequence length="211" mass="24026">MRLAGSLACLAEETKTEGTWMDVKPQDLTKEVRLQLVGHGGSNVKLGIGRKIQAQSQGGVARPLLFPILLRPLRGTMCLDPNCEAQTALHYMWNVQQYLSGAQKELVFIYNERFRIDEEHRDIFRLPIGLPAHDVSGEWRSRYYRALSLVTRMHHLDQRERVLREGCQRAHQALLIQLARFGGIEEISAIATESQMGPQGQPRKRRRTSDA</sequence>
<feature type="compositionally biased region" description="Basic residues" evidence="1">
    <location>
        <begin position="202"/>
        <end position="211"/>
    </location>
</feature>
<proteinExistence type="predicted"/>
<reference evidence="2 3" key="1">
    <citation type="submission" date="2016-09" db="EMBL/GenBank/DDBJ databases">
        <authorList>
            <person name="Capua I."/>
            <person name="De Benedictis P."/>
            <person name="Joannis T."/>
            <person name="Lombin L.H."/>
            <person name="Cattoli G."/>
        </authorList>
    </citation>
    <scope>NUCLEOTIDE SEQUENCE [LARGE SCALE GENOMIC DNA]</scope>
    <source>
        <strain evidence="2 3">IMI 309357</strain>
    </source>
</reference>
<protein>
    <submittedName>
        <fullName evidence="2">Uncharacterized protein</fullName>
    </submittedName>
</protein>
<evidence type="ECO:0000256" key="1">
    <source>
        <dbReference type="SAM" id="MobiDB-lite"/>
    </source>
</evidence>
<dbReference type="AlphaFoldDB" id="A0A1G4AMS3"/>
<evidence type="ECO:0000313" key="3">
    <source>
        <dbReference type="Proteomes" id="UP000176998"/>
    </source>
</evidence>
<name>A0A1G4AMS3_9PEZI</name>
<organism evidence="2 3">
    <name type="scientific">Colletotrichum orchidophilum</name>
    <dbReference type="NCBI Taxonomy" id="1209926"/>
    <lineage>
        <taxon>Eukaryota</taxon>
        <taxon>Fungi</taxon>
        <taxon>Dikarya</taxon>
        <taxon>Ascomycota</taxon>
        <taxon>Pezizomycotina</taxon>
        <taxon>Sordariomycetes</taxon>
        <taxon>Hypocreomycetidae</taxon>
        <taxon>Glomerellales</taxon>
        <taxon>Glomerellaceae</taxon>
        <taxon>Colletotrichum</taxon>
    </lineage>
</organism>
<keyword evidence="3" id="KW-1185">Reference proteome</keyword>
<feature type="region of interest" description="Disordered" evidence="1">
    <location>
        <begin position="191"/>
        <end position="211"/>
    </location>
</feature>
<comment type="caution">
    <text evidence="2">The sequence shown here is derived from an EMBL/GenBank/DDBJ whole genome shotgun (WGS) entry which is preliminary data.</text>
</comment>
<dbReference type="GeneID" id="34567351"/>
<evidence type="ECO:0000313" key="2">
    <source>
        <dbReference type="EMBL" id="OHE90464.1"/>
    </source>
</evidence>
<dbReference type="RefSeq" id="XP_022467641.1">
    <property type="nucleotide sequence ID" value="XM_022625841.1"/>
</dbReference>
<dbReference type="Proteomes" id="UP000176998">
    <property type="component" value="Unassembled WGS sequence"/>
</dbReference>